<dbReference type="Pfam" id="PF00551">
    <property type="entry name" value="Formyl_trans_N"/>
    <property type="match status" value="1"/>
</dbReference>
<dbReference type="InParanoid" id="A0A2V0NK49"/>
<dbReference type="Gene3D" id="3.40.50.170">
    <property type="entry name" value="Formyl transferase, N-terminal domain"/>
    <property type="match status" value="1"/>
</dbReference>
<evidence type="ECO:0000256" key="1">
    <source>
        <dbReference type="ARBA" id="ARBA00022563"/>
    </source>
</evidence>
<dbReference type="PRINTS" id="PR01575">
    <property type="entry name" value="FFH4HYDRLASE"/>
</dbReference>
<dbReference type="Gene3D" id="3.30.70.260">
    <property type="match status" value="1"/>
</dbReference>
<dbReference type="InterPro" id="IPR004810">
    <property type="entry name" value="PurU"/>
</dbReference>
<dbReference type="InterPro" id="IPR002376">
    <property type="entry name" value="Formyl_transf_N"/>
</dbReference>
<dbReference type="GO" id="GO:0006730">
    <property type="term" value="P:one-carbon metabolic process"/>
    <property type="evidence" value="ECO:0007669"/>
    <property type="project" value="UniProtKB-KW"/>
</dbReference>
<dbReference type="AlphaFoldDB" id="A0A2V0NK49"/>
<dbReference type="SUPFAM" id="SSF55021">
    <property type="entry name" value="ACT-like"/>
    <property type="match status" value="1"/>
</dbReference>
<accession>A0A2V0NK49</accession>
<dbReference type="PANTHER" id="PTHR42706">
    <property type="entry name" value="FORMYLTETRAHYDROFOLATE DEFORMYLASE"/>
    <property type="match status" value="1"/>
</dbReference>
<dbReference type="InterPro" id="IPR041729">
    <property type="entry name" value="Formyl-FH4-Hydrolase_C"/>
</dbReference>
<evidence type="ECO:0000256" key="2">
    <source>
        <dbReference type="ARBA" id="ARBA00022801"/>
    </source>
</evidence>
<protein>
    <submittedName>
        <fullName evidence="5">Formyltetrahydrofolate deformylase</fullName>
    </submittedName>
</protein>
<proteinExistence type="predicted"/>
<dbReference type="CDD" id="cd08648">
    <property type="entry name" value="FMT_core_Formyl-FH4-Hydrolase_C"/>
    <property type="match status" value="1"/>
</dbReference>
<dbReference type="NCBIfam" id="NF004684">
    <property type="entry name" value="PRK06027.1"/>
    <property type="match status" value="1"/>
</dbReference>
<dbReference type="PANTHER" id="PTHR42706:SF1">
    <property type="entry name" value="FORMYLTETRAHYDROFOLATE DEFORMYLASE 2, MITOCHONDRIAL"/>
    <property type="match status" value="1"/>
</dbReference>
<name>A0A2V0NK49_9CHLO</name>
<dbReference type="OrthoDB" id="4239773at2759"/>
<dbReference type="InterPro" id="IPR045865">
    <property type="entry name" value="ACT-like_dom_sf"/>
</dbReference>
<dbReference type="SUPFAM" id="SSF53328">
    <property type="entry name" value="Formyltransferase"/>
    <property type="match status" value="1"/>
</dbReference>
<dbReference type="Proteomes" id="UP000247498">
    <property type="component" value="Unassembled WGS sequence"/>
</dbReference>
<dbReference type="InterPro" id="IPR036477">
    <property type="entry name" value="Formyl_transf_N_sf"/>
</dbReference>
<gene>
    <name evidence="5" type="ORF">Rsub_00365</name>
</gene>
<evidence type="ECO:0000259" key="4">
    <source>
        <dbReference type="Pfam" id="PF00551"/>
    </source>
</evidence>
<dbReference type="EMBL" id="BDRX01000002">
    <property type="protein sequence ID" value="GBF87654.1"/>
    <property type="molecule type" value="Genomic_DNA"/>
</dbReference>
<evidence type="ECO:0000313" key="6">
    <source>
        <dbReference type="Proteomes" id="UP000247498"/>
    </source>
</evidence>
<feature type="domain" description="Formyl transferase N-terminal" evidence="4">
    <location>
        <begin position="116"/>
        <end position="299"/>
    </location>
</feature>
<dbReference type="GO" id="GO:0008864">
    <property type="term" value="F:formyltetrahydrofolate deformylase activity"/>
    <property type="evidence" value="ECO:0007669"/>
    <property type="project" value="InterPro"/>
</dbReference>
<organism evidence="5 6">
    <name type="scientific">Raphidocelis subcapitata</name>
    <dbReference type="NCBI Taxonomy" id="307507"/>
    <lineage>
        <taxon>Eukaryota</taxon>
        <taxon>Viridiplantae</taxon>
        <taxon>Chlorophyta</taxon>
        <taxon>core chlorophytes</taxon>
        <taxon>Chlorophyceae</taxon>
        <taxon>CS clade</taxon>
        <taxon>Sphaeropleales</taxon>
        <taxon>Selenastraceae</taxon>
        <taxon>Raphidocelis</taxon>
    </lineage>
</organism>
<dbReference type="FunCoup" id="A0A2V0NK49">
    <property type="interactions" value="91"/>
</dbReference>
<dbReference type="STRING" id="307507.A0A2V0NK49"/>
<feature type="compositionally biased region" description="Polar residues" evidence="3">
    <location>
        <begin position="1"/>
        <end position="21"/>
    </location>
</feature>
<reference evidence="5 6" key="1">
    <citation type="journal article" date="2018" name="Sci. Rep.">
        <title>Raphidocelis subcapitata (=Pseudokirchneriella subcapitata) provides an insight into genome evolution and environmental adaptations in the Sphaeropleales.</title>
        <authorList>
            <person name="Suzuki S."/>
            <person name="Yamaguchi H."/>
            <person name="Nakajima N."/>
            <person name="Kawachi M."/>
        </authorList>
    </citation>
    <scope>NUCLEOTIDE SEQUENCE [LARGE SCALE GENOMIC DNA]</scope>
    <source>
        <strain evidence="5 6">NIES-35</strain>
    </source>
</reference>
<keyword evidence="6" id="KW-1185">Reference proteome</keyword>
<evidence type="ECO:0000256" key="3">
    <source>
        <dbReference type="SAM" id="MobiDB-lite"/>
    </source>
</evidence>
<keyword evidence="2" id="KW-0378">Hydrolase</keyword>
<keyword evidence="1" id="KW-0554">One-carbon metabolism</keyword>
<feature type="region of interest" description="Disordered" evidence="3">
    <location>
        <begin position="1"/>
        <end position="34"/>
    </location>
</feature>
<comment type="caution">
    <text evidence="5">The sequence shown here is derived from an EMBL/GenBank/DDBJ whole genome shotgun (WGS) entry which is preliminary data.</text>
</comment>
<sequence length="319" mass="34635">MSSCAPGGCSSSEPRVQASSFQDRRLPPTRAAAPSLPVAGAAAAAAAPAAAARGAGDDRRRTDLTGVLAVQCPDQKGVVASLAQLLFGFNCNILQVRRAAAAGSSGGRPYRPQPKRMGILVSKLDHCLWDLLIRHHSGELRCDIPVVISNHSDLKHVASMFGVDFVHVPIDEGKHESRAEAKAAQEAAIQHTLGEAGCDLIVLARYMQIFGEDFCGRNWRRTINIHHSFLPAFEGGRPYHRAHDRGVKIIGATAHYATSELDAGPIIEQDITRITHRDAPADMVRKGKDLERLVLARAVRWHLQDRVLVHANKTVVFED</sequence>
<dbReference type="GO" id="GO:0006189">
    <property type="term" value="P:'de novo' IMP biosynthetic process"/>
    <property type="evidence" value="ECO:0007669"/>
    <property type="project" value="InterPro"/>
</dbReference>
<evidence type="ECO:0000313" key="5">
    <source>
        <dbReference type="EMBL" id="GBF87654.1"/>
    </source>
</evidence>